<evidence type="ECO:0000256" key="7">
    <source>
        <dbReference type="ARBA" id="ARBA00023014"/>
    </source>
</evidence>
<name>A0A2X1QLS2_KLEPN</name>
<accession>A0A2X1QLS2</accession>
<dbReference type="Proteomes" id="UP000251123">
    <property type="component" value="Unassembled WGS sequence"/>
</dbReference>
<dbReference type="InterPro" id="IPR023753">
    <property type="entry name" value="FAD/NAD-binding_dom"/>
</dbReference>
<organism evidence="9 10">
    <name type="scientific">Klebsiella pneumoniae</name>
    <dbReference type="NCBI Taxonomy" id="573"/>
    <lineage>
        <taxon>Bacteria</taxon>
        <taxon>Pseudomonadati</taxon>
        <taxon>Pseudomonadota</taxon>
        <taxon>Gammaproteobacteria</taxon>
        <taxon>Enterobacterales</taxon>
        <taxon>Enterobacteriaceae</taxon>
        <taxon>Klebsiella/Raoultella group</taxon>
        <taxon>Klebsiella</taxon>
        <taxon>Klebsiella pneumoniae complex</taxon>
    </lineage>
</organism>
<dbReference type="AlphaFoldDB" id="A0A2X1QLS2"/>
<proteinExistence type="predicted"/>
<evidence type="ECO:0000313" key="9">
    <source>
        <dbReference type="EMBL" id="SPX52687.1"/>
    </source>
</evidence>
<keyword evidence="7" id="KW-0411">Iron-sulfur</keyword>
<evidence type="ECO:0000256" key="2">
    <source>
        <dbReference type="ARBA" id="ARBA00005096"/>
    </source>
</evidence>
<dbReference type="GO" id="GO:0046872">
    <property type="term" value="F:metal ion binding"/>
    <property type="evidence" value="ECO:0007669"/>
    <property type="project" value="UniProtKB-KW"/>
</dbReference>
<dbReference type="PANTHER" id="PTHR43809:SF1">
    <property type="entry name" value="NITRITE REDUCTASE (NADH) LARGE SUBUNIT"/>
    <property type="match status" value="1"/>
</dbReference>
<dbReference type="SUPFAM" id="SSF51905">
    <property type="entry name" value="FAD/NAD(P)-binding domain"/>
    <property type="match status" value="1"/>
</dbReference>
<evidence type="ECO:0000259" key="8">
    <source>
        <dbReference type="Pfam" id="PF07992"/>
    </source>
</evidence>
<dbReference type="GO" id="GO:0016491">
    <property type="term" value="F:oxidoreductase activity"/>
    <property type="evidence" value="ECO:0007669"/>
    <property type="project" value="UniProtKB-KW"/>
</dbReference>
<keyword evidence="5" id="KW-0560">Oxidoreductase</keyword>
<comment type="pathway">
    <text evidence="2">Nitrogen metabolism; nitrate reduction (assimilation).</text>
</comment>
<comment type="cofactor">
    <cofactor evidence="1">
        <name>siroheme</name>
        <dbReference type="ChEBI" id="CHEBI:60052"/>
    </cofactor>
</comment>
<gene>
    <name evidence="9" type="ORF">NCTC9601_00524</name>
</gene>
<dbReference type="Gene3D" id="3.50.50.60">
    <property type="entry name" value="FAD/NAD(P)-binding domain"/>
    <property type="match status" value="1"/>
</dbReference>
<evidence type="ECO:0000256" key="6">
    <source>
        <dbReference type="ARBA" id="ARBA00023004"/>
    </source>
</evidence>
<feature type="domain" description="FAD/NAD(P)-binding" evidence="8">
    <location>
        <begin position="1"/>
        <end position="48"/>
    </location>
</feature>
<evidence type="ECO:0000313" key="10">
    <source>
        <dbReference type="Proteomes" id="UP000251123"/>
    </source>
</evidence>
<evidence type="ECO:0000256" key="4">
    <source>
        <dbReference type="ARBA" id="ARBA00022723"/>
    </source>
</evidence>
<dbReference type="InterPro" id="IPR036188">
    <property type="entry name" value="FAD/NAD-bd_sf"/>
</dbReference>
<dbReference type="GO" id="GO:0051536">
    <property type="term" value="F:iron-sulfur cluster binding"/>
    <property type="evidence" value="ECO:0007669"/>
    <property type="project" value="UniProtKB-KW"/>
</dbReference>
<evidence type="ECO:0000256" key="1">
    <source>
        <dbReference type="ARBA" id="ARBA00001929"/>
    </source>
</evidence>
<dbReference type="PANTHER" id="PTHR43809">
    <property type="entry name" value="NITRITE REDUCTASE (NADH) LARGE SUBUNIT"/>
    <property type="match status" value="1"/>
</dbReference>
<dbReference type="EMBL" id="UASN01000006">
    <property type="protein sequence ID" value="SPX52687.1"/>
    <property type="molecule type" value="Genomic_DNA"/>
</dbReference>
<dbReference type="InterPro" id="IPR052034">
    <property type="entry name" value="NasD-like"/>
</dbReference>
<sequence length="52" mass="5439">MVVFSAGIRPQDALARGCALQVGERGGIHIDGQCRTSDPDVLAIGECALWGQ</sequence>
<dbReference type="Pfam" id="PF07992">
    <property type="entry name" value="Pyr_redox_2"/>
    <property type="match status" value="1"/>
</dbReference>
<evidence type="ECO:0000256" key="5">
    <source>
        <dbReference type="ARBA" id="ARBA00023002"/>
    </source>
</evidence>
<evidence type="ECO:0000256" key="3">
    <source>
        <dbReference type="ARBA" id="ARBA00022617"/>
    </source>
</evidence>
<keyword evidence="3" id="KW-0349">Heme</keyword>
<protein>
    <submittedName>
        <fullName evidence="9">Putative nitrite reductase</fullName>
    </submittedName>
</protein>
<reference evidence="9 10" key="1">
    <citation type="submission" date="2018-06" db="EMBL/GenBank/DDBJ databases">
        <authorList>
            <consortium name="Pathogen Informatics"/>
            <person name="Doyle S."/>
        </authorList>
    </citation>
    <scope>NUCLEOTIDE SEQUENCE [LARGE SCALE GENOMIC DNA]</scope>
    <source>
        <strain evidence="9 10">NCTC9601</strain>
    </source>
</reference>
<keyword evidence="6" id="KW-0408">Iron</keyword>
<keyword evidence="4" id="KW-0479">Metal-binding</keyword>